<dbReference type="SUPFAM" id="SSF51197">
    <property type="entry name" value="Clavaminate synthase-like"/>
    <property type="match status" value="1"/>
</dbReference>
<evidence type="ECO:0000256" key="1">
    <source>
        <dbReference type="SAM" id="MobiDB-lite"/>
    </source>
</evidence>
<sequence length="437" mass="50501">MSLLEPTLSSSSSENNHPVRGSTNPTHSLMANYWSPLIHQLKHLKRKLLENEKGRKFLQQTKEFYSFAREFSKKDLFQFLQDRLEIVLYCFIAGLLIGFFLLSRSTTHLDQDDITFSQHPKHRDTFSYPLPGGFHQDKTTQNDLNLLRHFFMVSSRSLLNYEGGPIDAFGSSATVLKSSSQHLDPTVFFKNFTLKSKPLVIESACAGWKAKREWTDIKYLQSGADASTQVVFEKSKNEHDLIYGSAVPGQTTQFETTNFQTFLSKWLNSKHRVSLIENIKHFKQLQHDIPKWPLLFSNGFYTHIATHLSIMSHELATRLNLNPYETLQCQIVGSSSFLLYDPFQLDLLYQKNHKNPMIEFDPYHPNNFKLHPLFQFARPLHAELNEGDCLFIPSFWIYSHKTRHGDSSSYNIGVQYQYSPVSTAQRVTFESIIANDE</sequence>
<dbReference type="GeneID" id="68101969"/>
<evidence type="ECO:0000313" key="4">
    <source>
        <dbReference type="Proteomes" id="UP000816034"/>
    </source>
</evidence>
<dbReference type="AlphaFoldDB" id="A0AA88H1G2"/>
<dbReference type="InterPro" id="IPR041667">
    <property type="entry name" value="Cupin_8"/>
</dbReference>
<dbReference type="Proteomes" id="UP000816034">
    <property type="component" value="Unassembled WGS sequence"/>
</dbReference>
<dbReference type="RefSeq" id="XP_044554832.1">
    <property type="nucleotide sequence ID" value="XM_044699711.1"/>
</dbReference>
<reference evidence="3 4" key="1">
    <citation type="journal article" date="2018" name="BMC Genomics">
        <title>The genome of Naegleria lovaniensis, the basis for a comparative approach to unravel pathogenicity factors of the human pathogenic amoeba N. fowleri.</title>
        <authorList>
            <person name="Liechti N."/>
            <person name="Schurch N."/>
            <person name="Bruggmann R."/>
            <person name="Wittwer M."/>
        </authorList>
    </citation>
    <scope>NUCLEOTIDE SEQUENCE [LARGE SCALE GENOMIC DNA]</scope>
    <source>
        <strain evidence="3 4">ATCC 30569</strain>
    </source>
</reference>
<dbReference type="PANTHER" id="PTHR12461">
    <property type="entry name" value="HYPOXIA-INDUCIBLE FACTOR 1 ALPHA INHIBITOR-RELATED"/>
    <property type="match status" value="1"/>
</dbReference>
<organism evidence="3 4">
    <name type="scientific">Naegleria lovaniensis</name>
    <name type="common">Amoeba</name>
    <dbReference type="NCBI Taxonomy" id="51637"/>
    <lineage>
        <taxon>Eukaryota</taxon>
        <taxon>Discoba</taxon>
        <taxon>Heterolobosea</taxon>
        <taxon>Tetramitia</taxon>
        <taxon>Eutetramitia</taxon>
        <taxon>Vahlkampfiidae</taxon>
        <taxon>Naegleria</taxon>
    </lineage>
</organism>
<gene>
    <name evidence="3" type="ORF">C9374_009515</name>
</gene>
<accession>A0AA88H1G2</accession>
<evidence type="ECO:0000313" key="3">
    <source>
        <dbReference type="EMBL" id="KAG2392938.1"/>
    </source>
</evidence>
<feature type="region of interest" description="Disordered" evidence="1">
    <location>
        <begin position="1"/>
        <end position="22"/>
    </location>
</feature>
<dbReference type="Gene3D" id="2.60.120.650">
    <property type="entry name" value="Cupin"/>
    <property type="match status" value="1"/>
</dbReference>
<dbReference type="Pfam" id="PF13621">
    <property type="entry name" value="Cupin_8"/>
    <property type="match status" value="1"/>
</dbReference>
<name>A0AA88H1G2_NAELO</name>
<protein>
    <recommendedName>
        <fullName evidence="2">Cupin-like domain-containing protein</fullName>
    </recommendedName>
</protein>
<evidence type="ECO:0000259" key="2">
    <source>
        <dbReference type="Pfam" id="PF13621"/>
    </source>
</evidence>
<keyword evidence="4" id="KW-1185">Reference proteome</keyword>
<dbReference type="EMBL" id="PYSW02000003">
    <property type="protein sequence ID" value="KAG2392938.1"/>
    <property type="molecule type" value="Genomic_DNA"/>
</dbReference>
<comment type="caution">
    <text evidence="3">The sequence shown here is derived from an EMBL/GenBank/DDBJ whole genome shotgun (WGS) entry which is preliminary data.</text>
</comment>
<feature type="domain" description="Cupin-like" evidence="2">
    <location>
        <begin position="186"/>
        <end position="422"/>
    </location>
</feature>
<proteinExistence type="predicted"/>
<dbReference type="PANTHER" id="PTHR12461:SF105">
    <property type="entry name" value="HYPOXIA-INDUCIBLE FACTOR 1-ALPHA INHIBITOR"/>
    <property type="match status" value="1"/>
</dbReference>